<name>A0A448WNG2_9PLAT</name>
<dbReference type="OrthoDB" id="6079678at2759"/>
<dbReference type="GO" id="GO:0005509">
    <property type="term" value="F:calcium ion binding"/>
    <property type="evidence" value="ECO:0007669"/>
    <property type="project" value="UniProtKB-UniRule"/>
</dbReference>
<gene>
    <name evidence="10" type="ORF">PXEA_LOCUS9563</name>
</gene>
<evidence type="ECO:0000256" key="8">
    <source>
        <dbReference type="PROSITE-ProRule" id="PRU00043"/>
    </source>
</evidence>
<dbReference type="EMBL" id="CAAALY010027207">
    <property type="protein sequence ID" value="VEL16123.1"/>
    <property type="molecule type" value="Genomic_DNA"/>
</dbReference>
<keyword evidence="5" id="KW-1133">Transmembrane helix</keyword>
<sequence>MPAMRRRRGAPVRLASKGFWLPASRLLLLVSWLVLGPCGAVASKAPLSLQYKILEEVPVHTRIGEIREDLCKQLQLTGQPHDRLVRLFGEEPCYPGFLGLGRRDSESGDEVRFLLGRPSAHFRLDEVTGGLTVRGPIDLETLCPYETRQAAGPTGPSGPGRGGTDCGILRFSVNIQRQHLLLEIVRVDVVVADIDDCRPEFQLDFADDATNVYELRVAEAPATETSWTEELPAAVDCDVTPEFAQIDYRLLPDTTAVVDVDFAVTDDIGFGVGVGVAVHEDGAGARFRLSVGNDSRPQLHILTGLDYEKRREYAFVLVAFSRHRETEEARLPVRLYVLDVNDNKPVFEQKTYTVEVREDTAVGTLIVRVSWACLEEAKVDTLFGPKGSQETLPRPIIPEGKINCALYLLHTKHTIEN</sequence>
<keyword evidence="4 8" id="KW-0106">Calcium</keyword>
<keyword evidence="7" id="KW-0325">Glycoprotein</keyword>
<dbReference type="Proteomes" id="UP000784294">
    <property type="component" value="Unassembled WGS sequence"/>
</dbReference>
<dbReference type="SMART" id="SM00112">
    <property type="entry name" value="CA"/>
    <property type="match status" value="2"/>
</dbReference>
<feature type="domain" description="Cadherin" evidence="9">
    <location>
        <begin position="209"/>
        <end position="347"/>
    </location>
</feature>
<evidence type="ECO:0000256" key="1">
    <source>
        <dbReference type="ARBA" id="ARBA00004167"/>
    </source>
</evidence>
<evidence type="ECO:0000256" key="6">
    <source>
        <dbReference type="ARBA" id="ARBA00023136"/>
    </source>
</evidence>
<keyword evidence="3" id="KW-0677">Repeat</keyword>
<evidence type="ECO:0000256" key="3">
    <source>
        <dbReference type="ARBA" id="ARBA00022737"/>
    </source>
</evidence>
<dbReference type="GO" id="GO:0007156">
    <property type="term" value="P:homophilic cell adhesion via plasma membrane adhesion molecules"/>
    <property type="evidence" value="ECO:0007669"/>
    <property type="project" value="InterPro"/>
</dbReference>
<dbReference type="Gene3D" id="2.60.40.60">
    <property type="entry name" value="Cadherins"/>
    <property type="match status" value="3"/>
</dbReference>
<evidence type="ECO:0000256" key="2">
    <source>
        <dbReference type="ARBA" id="ARBA00022692"/>
    </source>
</evidence>
<protein>
    <recommendedName>
        <fullName evidence="9">Cadherin domain-containing protein</fullName>
    </recommendedName>
</protein>
<evidence type="ECO:0000256" key="5">
    <source>
        <dbReference type="ARBA" id="ARBA00022989"/>
    </source>
</evidence>
<evidence type="ECO:0000256" key="7">
    <source>
        <dbReference type="ARBA" id="ARBA00023180"/>
    </source>
</evidence>
<dbReference type="InterPro" id="IPR015919">
    <property type="entry name" value="Cadherin-like_sf"/>
</dbReference>
<feature type="domain" description="Cadherin" evidence="9">
    <location>
        <begin position="104"/>
        <end position="201"/>
    </location>
</feature>
<dbReference type="InterPro" id="IPR002126">
    <property type="entry name" value="Cadherin-like_dom"/>
</dbReference>
<comment type="subcellular location">
    <subcellularLocation>
        <location evidence="1">Membrane</location>
        <topology evidence="1">Single-pass membrane protein</topology>
    </subcellularLocation>
</comment>
<dbReference type="InterPro" id="IPR050174">
    <property type="entry name" value="Protocadherin/Cadherin-CA"/>
</dbReference>
<keyword evidence="2" id="KW-0812">Transmembrane</keyword>
<proteinExistence type="predicted"/>
<dbReference type="PANTHER" id="PTHR24028">
    <property type="entry name" value="CADHERIN-87A"/>
    <property type="match status" value="1"/>
</dbReference>
<keyword evidence="11" id="KW-1185">Reference proteome</keyword>
<dbReference type="AlphaFoldDB" id="A0A448WNG2"/>
<evidence type="ECO:0000259" key="9">
    <source>
        <dbReference type="PROSITE" id="PS50268"/>
    </source>
</evidence>
<dbReference type="GO" id="GO:0005886">
    <property type="term" value="C:plasma membrane"/>
    <property type="evidence" value="ECO:0007669"/>
    <property type="project" value="InterPro"/>
</dbReference>
<evidence type="ECO:0000313" key="11">
    <source>
        <dbReference type="Proteomes" id="UP000784294"/>
    </source>
</evidence>
<dbReference type="PROSITE" id="PS50268">
    <property type="entry name" value="CADHERIN_2"/>
    <property type="match status" value="2"/>
</dbReference>
<keyword evidence="6" id="KW-0472">Membrane</keyword>
<evidence type="ECO:0000256" key="4">
    <source>
        <dbReference type="ARBA" id="ARBA00022837"/>
    </source>
</evidence>
<dbReference type="PANTHER" id="PTHR24028:SF146">
    <property type="entry name" value="CADHERIN 96CB, ISOFORM D-RELATED"/>
    <property type="match status" value="1"/>
</dbReference>
<organism evidence="10 11">
    <name type="scientific">Protopolystoma xenopodis</name>
    <dbReference type="NCBI Taxonomy" id="117903"/>
    <lineage>
        <taxon>Eukaryota</taxon>
        <taxon>Metazoa</taxon>
        <taxon>Spiralia</taxon>
        <taxon>Lophotrochozoa</taxon>
        <taxon>Platyhelminthes</taxon>
        <taxon>Monogenea</taxon>
        <taxon>Polyopisthocotylea</taxon>
        <taxon>Polystomatidea</taxon>
        <taxon>Polystomatidae</taxon>
        <taxon>Protopolystoma</taxon>
    </lineage>
</organism>
<dbReference type="SUPFAM" id="SSF49313">
    <property type="entry name" value="Cadherin-like"/>
    <property type="match status" value="1"/>
</dbReference>
<dbReference type="PROSITE" id="PS00232">
    <property type="entry name" value="CADHERIN_1"/>
    <property type="match status" value="1"/>
</dbReference>
<evidence type="ECO:0000313" key="10">
    <source>
        <dbReference type="EMBL" id="VEL16123.1"/>
    </source>
</evidence>
<comment type="caution">
    <text evidence="10">The sequence shown here is derived from an EMBL/GenBank/DDBJ whole genome shotgun (WGS) entry which is preliminary data.</text>
</comment>
<dbReference type="InterPro" id="IPR020894">
    <property type="entry name" value="Cadherin_CS"/>
</dbReference>
<accession>A0A448WNG2</accession>
<dbReference type="PRINTS" id="PR00205">
    <property type="entry name" value="CADHERIN"/>
</dbReference>
<reference evidence="10" key="1">
    <citation type="submission" date="2018-11" db="EMBL/GenBank/DDBJ databases">
        <authorList>
            <consortium name="Pathogen Informatics"/>
        </authorList>
    </citation>
    <scope>NUCLEOTIDE SEQUENCE</scope>
</reference>
<dbReference type="CDD" id="cd11304">
    <property type="entry name" value="Cadherin_repeat"/>
    <property type="match status" value="2"/>
</dbReference>